<dbReference type="PANTHER" id="PTHR43445">
    <property type="entry name" value="UDP-N-ACETYLMURAMATE--L-ALANINE LIGASE-RELATED"/>
    <property type="match status" value="1"/>
</dbReference>
<dbReference type="HAMAP" id="MF_00046">
    <property type="entry name" value="MurC"/>
    <property type="match status" value="1"/>
</dbReference>
<feature type="domain" description="Mur ligase N-terminal catalytic" evidence="15">
    <location>
        <begin position="30"/>
        <end position="126"/>
    </location>
</feature>
<evidence type="ECO:0000313" key="18">
    <source>
        <dbReference type="EMBL" id="EYT50167.1"/>
    </source>
</evidence>
<feature type="domain" description="Mur ligase central" evidence="17">
    <location>
        <begin position="133"/>
        <end position="320"/>
    </location>
</feature>
<dbReference type="InterPro" id="IPR000713">
    <property type="entry name" value="Mur_ligase_N"/>
</dbReference>
<dbReference type="Pfam" id="PF02875">
    <property type="entry name" value="Mur_ligase_C"/>
    <property type="match status" value="1"/>
</dbReference>
<keyword evidence="12 14" id="KW-0961">Cell wall biogenesis/degradation</keyword>
<dbReference type="GO" id="GO:0051301">
    <property type="term" value="P:cell division"/>
    <property type="evidence" value="ECO:0007669"/>
    <property type="project" value="UniProtKB-KW"/>
</dbReference>
<keyword evidence="6 14" id="KW-0132">Cell division</keyword>
<evidence type="ECO:0000256" key="12">
    <source>
        <dbReference type="ARBA" id="ARBA00023316"/>
    </source>
</evidence>
<evidence type="ECO:0000256" key="5">
    <source>
        <dbReference type="ARBA" id="ARBA00022598"/>
    </source>
</evidence>
<accession>A0A022KYE1</accession>
<evidence type="ECO:0000256" key="2">
    <source>
        <dbReference type="ARBA" id="ARBA00004752"/>
    </source>
</evidence>
<protein>
    <recommendedName>
        <fullName evidence="3 14">UDP-N-acetylmuramate--L-alanine ligase</fullName>
        <ecNumber evidence="3 14">6.3.2.8</ecNumber>
    </recommendedName>
    <alternativeName>
        <fullName evidence="14">UDP-N-acetylmuramoyl-L-alanine synthetase</fullName>
    </alternativeName>
</protein>
<evidence type="ECO:0000259" key="16">
    <source>
        <dbReference type="Pfam" id="PF02875"/>
    </source>
</evidence>
<dbReference type="GO" id="GO:0008360">
    <property type="term" value="P:regulation of cell shape"/>
    <property type="evidence" value="ECO:0007669"/>
    <property type="project" value="UniProtKB-KW"/>
</dbReference>
<dbReference type="InterPro" id="IPR005758">
    <property type="entry name" value="UDP-N-AcMur_Ala_ligase_MurC"/>
</dbReference>
<keyword evidence="4 14" id="KW-0963">Cytoplasm</keyword>
<keyword evidence="7 14" id="KW-0547">Nucleotide-binding</keyword>
<keyword evidence="11 14" id="KW-0131">Cell cycle</keyword>
<evidence type="ECO:0000256" key="13">
    <source>
        <dbReference type="ARBA" id="ARBA00047833"/>
    </source>
</evidence>
<dbReference type="SUPFAM" id="SSF53244">
    <property type="entry name" value="MurD-like peptide ligases, peptide-binding domain"/>
    <property type="match status" value="1"/>
</dbReference>
<keyword evidence="9 14" id="KW-0133">Cell shape</keyword>
<keyword evidence="5 14" id="KW-0436">Ligase</keyword>
<dbReference type="Pfam" id="PF08245">
    <property type="entry name" value="Mur_ligase_M"/>
    <property type="match status" value="1"/>
</dbReference>
<comment type="pathway">
    <text evidence="2 14">Cell wall biogenesis; peptidoglycan biosynthesis.</text>
</comment>
<dbReference type="EC" id="6.3.2.8" evidence="3 14"/>
<dbReference type="RefSeq" id="WP_017822732.1">
    <property type="nucleotide sequence ID" value="NZ_AORC01000005.1"/>
</dbReference>
<dbReference type="InterPro" id="IPR036565">
    <property type="entry name" value="Mur-like_cat_sf"/>
</dbReference>
<dbReference type="UniPathway" id="UPA00219"/>
<comment type="similarity">
    <text evidence="14">Belongs to the MurCDEF family.</text>
</comment>
<reference evidence="18 19" key="1">
    <citation type="journal article" date="2013" name="Genome Announc.">
        <title>Draft genome sequence of an Actinobacterium, Brachybacterium muris strain UCD-AY4.</title>
        <authorList>
            <person name="Lo J.R."/>
            <person name="Lang J.M."/>
            <person name="Darling A.E."/>
            <person name="Eisen J.A."/>
            <person name="Coil D.A."/>
        </authorList>
    </citation>
    <scope>NUCLEOTIDE SEQUENCE [LARGE SCALE GENOMIC DNA]</scope>
    <source>
        <strain evidence="18 19">UCD-AY4</strain>
    </source>
</reference>
<dbReference type="Proteomes" id="UP000019754">
    <property type="component" value="Unassembled WGS sequence"/>
</dbReference>
<keyword evidence="19" id="KW-1185">Reference proteome</keyword>
<keyword evidence="10 14" id="KW-0573">Peptidoglycan synthesis</keyword>
<feature type="binding site" evidence="14">
    <location>
        <begin position="135"/>
        <end position="141"/>
    </location>
    <ligand>
        <name>ATP</name>
        <dbReference type="ChEBI" id="CHEBI:30616"/>
    </ligand>
</feature>
<evidence type="ECO:0000256" key="4">
    <source>
        <dbReference type="ARBA" id="ARBA00022490"/>
    </source>
</evidence>
<evidence type="ECO:0000256" key="8">
    <source>
        <dbReference type="ARBA" id="ARBA00022840"/>
    </source>
</evidence>
<gene>
    <name evidence="14" type="primary">murC</name>
    <name evidence="18" type="ORF">D641_0105140</name>
</gene>
<dbReference type="GO" id="GO:0009252">
    <property type="term" value="P:peptidoglycan biosynthetic process"/>
    <property type="evidence" value="ECO:0007669"/>
    <property type="project" value="UniProtKB-UniRule"/>
</dbReference>
<evidence type="ECO:0000313" key="19">
    <source>
        <dbReference type="Proteomes" id="UP000019754"/>
    </source>
</evidence>
<evidence type="ECO:0000256" key="7">
    <source>
        <dbReference type="ARBA" id="ARBA00022741"/>
    </source>
</evidence>
<organism evidence="18 19">
    <name type="scientific">Brachybacterium muris UCD-AY4</name>
    <dbReference type="NCBI Taxonomy" id="1249481"/>
    <lineage>
        <taxon>Bacteria</taxon>
        <taxon>Bacillati</taxon>
        <taxon>Actinomycetota</taxon>
        <taxon>Actinomycetes</taxon>
        <taxon>Micrococcales</taxon>
        <taxon>Dermabacteraceae</taxon>
        <taxon>Brachybacterium</taxon>
    </lineage>
</organism>
<dbReference type="GO" id="GO:0008763">
    <property type="term" value="F:UDP-N-acetylmuramate-L-alanine ligase activity"/>
    <property type="evidence" value="ECO:0007669"/>
    <property type="project" value="UniProtKB-UniRule"/>
</dbReference>
<comment type="function">
    <text evidence="14">Cell wall formation.</text>
</comment>
<evidence type="ECO:0000256" key="10">
    <source>
        <dbReference type="ARBA" id="ARBA00022984"/>
    </source>
</evidence>
<evidence type="ECO:0000259" key="17">
    <source>
        <dbReference type="Pfam" id="PF08245"/>
    </source>
</evidence>
<sequence length="499" mass="50911">MTSPEPRTILTPGDVVTQSRWPSDAPVRSVHVVRIGGAGMSAVARLALEAGLMVSGSDSQDGQFIGPLREAGARIGIGFDAALLAEDLDLVVVSTAVRADNPEIIAAHERGIPVIHRAAALAGLMGEWDLVAIAGTHGKTSTTGLATMALRGAGLDPAWALGAAVPDLGRNAGFGAGPGAGPSAGGIAVIEADESDGSFLAFAPRSLVVTNLEPDHLDFHGDEATLVAGFEALTSQVLPGGTLVVCADDDGARRLGERAASRGVQVATYGTGEDADWRVLAEDAGPRGTEVSLETPRGPLQLRLAVAGHHNVLNAVGALAGTAGAAPVASLGALAEGLGRFTGASRRFDLAGVVGSITVIDDYAHHPREVAATLEAARGIVTDQEAGGRVLAVFQPHLFSRTRDFAAEFAAALAGADRAWVMPVYPAREDPDPTVDARTITDHAGSAAEVRPLDDRSAVPTEVAAVARPGDLVLMLGAGDIVEDTPAVIDALREARGQA</sequence>
<comment type="catalytic activity">
    <reaction evidence="13 14">
        <text>UDP-N-acetyl-alpha-D-muramate + L-alanine + ATP = UDP-N-acetyl-alpha-D-muramoyl-L-alanine + ADP + phosphate + H(+)</text>
        <dbReference type="Rhea" id="RHEA:23372"/>
        <dbReference type="ChEBI" id="CHEBI:15378"/>
        <dbReference type="ChEBI" id="CHEBI:30616"/>
        <dbReference type="ChEBI" id="CHEBI:43474"/>
        <dbReference type="ChEBI" id="CHEBI:57972"/>
        <dbReference type="ChEBI" id="CHEBI:70757"/>
        <dbReference type="ChEBI" id="CHEBI:83898"/>
        <dbReference type="ChEBI" id="CHEBI:456216"/>
        <dbReference type="EC" id="6.3.2.8"/>
    </reaction>
</comment>
<proteinExistence type="inferred from homology"/>
<dbReference type="Gene3D" id="3.40.50.720">
    <property type="entry name" value="NAD(P)-binding Rossmann-like Domain"/>
    <property type="match status" value="1"/>
</dbReference>
<evidence type="ECO:0000256" key="11">
    <source>
        <dbReference type="ARBA" id="ARBA00023306"/>
    </source>
</evidence>
<name>A0A022KYE1_9MICO</name>
<dbReference type="SUPFAM" id="SSF53623">
    <property type="entry name" value="MurD-like peptide ligases, catalytic domain"/>
    <property type="match status" value="1"/>
</dbReference>
<dbReference type="InterPro" id="IPR013221">
    <property type="entry name" value="Mur_ligase_cen"/>
</dbReference>
<dbReference type="InterPro" id="IPR050061">
    <property type="entry name" value="MurCDEF_pg_biosynth"/>
</dbReference>
<dbReference type="InterPro" id="IPR036615">
    <property type="entry name" value="Mur_ligase_C_dom_sf"/>
</dbReference>
<dbReference type="GO" id="GO:0071555">
    <property type="term" value="P:cell wall organization"/>
    <property type="evidence" value="ECO:0007669"/>
    <property type="project" value="UniProtKB-KW"/>
</dbReference>
<evidence type="ECO:0000256" key="3">
    <source>
        <dbReference type="ARBA" id="ARBA00012211"/>
    </source>
</evidence>
<keyword evidence="8 14" id="KW-0067">ATP-binding</keyword>
<dbReference type="GO" id="GO:0005737">
    <property type="term" value="C:cytoplasm"/>
    <property type="evidence" value="ECO:0007669"/>
    <property type="project" value="UniProtKB-SubCell"/>
</dbReference>
<comment type="caution">
    <text evidence="18">The sequence shown here is derived from an EMBL/GenBank/DDBJ whole genome shotgun (WGS) entry which is preliminary data.</text>
</comment>
<dbReference type="SUPFAM" id="SSF51984">
    <property type="entry name" value="MurCD N-terminal domain"/>
    <property type="match status" value="1"/>
</dbReference>
<dbReference type="InterPro" id="IPR004101">
    <property type="entry name" value="Mur_ligase_C"/>
</dbReference>
<dbReference type="NCBIfam" id="TIGR01082">
    <property type="entry name" value="murC"/>
    <property type="match status" value="1"/>
</dbReference>
<dbReference type="HOGENOM" id="CLU_028104_2_1_11"/>
<dbReference type="OrthoDB" id="9804126at2"/>
<dbReference type="AlphaFoldDB" id="A0A022KYE1"/>
<evidence type="ECO:0000256" key="1">
    <source>
        <dbReference type="ARBA" id="ARBA00004496"/>
    </source>
</evidence>
<dbReference type="PANTHER" id="PTHR43445:SF3">
    <property type="entry name" value="UDP-N-ACETYLMURAMATE--L-ALANINE LIGASE"/>
    <property type="match status" value="1"/>
</dbReference>
<dbReference type="Gene3D" id="3.90.190.20">
    <property type="entry name" value="Mur ligase, C-terminal domain"/>
    <property type="match status" value="1"/>
</dbReference>
<evidence type="ECO:0000259" key="15">
    <source>
        <dbReference type="Pfam" id="PF01225"/>
    </source>
</evidence>
<feature type="domain" description="Mur ligase C-terminal" evidence="16">
    <location>
        <begin position="346"/>
        <end position="479"/>
    </location>
</feature>
<comment type="subcellular location">
    <subcellularLocation>
        <location evidence="1 14">Cytoplasm</location>
    </subcellularLocation>
</comment>
<dbReference type="Gene3D" id="3.40.1190.10">
    <property type="entry name" value="Mur-like, catalytic domain"/>
    <property type="match status" value="1"/>
</dbReference>
<evidence type="ECO:0000256" key="6">
    <source>
        <dbReference type="ARBA" id="ARBA00022618"/>
    </source>
</evidence>
<dbReference type="GO" id="GO:0005524">
    <property type="term" value="F:ATP binding"/>
    <property type="evidence" value="ECO:0007669"/>
    <property type="project" value="UniProtKB-UniRule"/>
</dbReference>
<dbReference type="Pfam" id="PF01225">
    <property type="entry name" value="Mur_ligase"/>
    <property type="match status" value="1"/>
</dbReference>
<dbReference type="STRING" id="1249481.D641_0105140"/>
<evidence type="ECO:0000256" key="14">
    <source>
        <dbReference type="HAMAP-Rule" id="MF_00046"/>
    </source>
</evidence>
<dbReference type="EMBL" id="AORC01000005">
    <property type="protein sequence ID" value="EYT50167.1"/>
    <property type="molecule type" value="Genomic_DNA"/>
</dbReference>
<evidence type="ECO:0000256" key="9">
    <source>
        <dbReference type="ARBA" id="ARBA00022960"/>
    </source>
</evidence>